<organism evidence="2 3">
    <name type="scientific">Purpureocillium lavendulum</name>
    <dbReference type="NCBI Taxonomy" id="1247861"/>
    <lineage>
        <taxon>Eukaryota</taxon>
        <taxon>Fungi</taxon>
        <taxon>Dikarya</taxon>
        <taxon>Ascomycota</taxon>
        <taxon>Pezizomycotina</taxon>
        <taxon>Sordariomycetes</taxon>
        <taxon>Hypocreomycetidae</taxon>
        <taxon>Hypocreales</taxon>
        <taxon>Ophiocordycipitaceae</taxon>
        <taxon>Purpureocillium</taxon>
    </lineage>
</organism>
<feature type="compositionally biased region" description="Basic and acidic residues" evidence="1">
    <location>
        <begin position="64"/>
        <end position="84"/>
    </location>
</feature>
<evidence type="ECO:0000256" key="1">
    <source>
        <dbReference type="SAM" id="MobiDB-lite"/>
    </source>
</evidence>
<feature type="region of interest" description="Disordered" evidence="1">
    <location>
        <begin position="57"/>
        <end position="84"/>
    </location>
</feature>
<evidence type="ECO:0000313" key="2">
    <source>
        <dbReference type="EMBL" id="KAJ6441888.1"/>
    </source>
</evidence>
<proteinExistence type="predicted"/>
<evidence type="ECO:0000313" key="3">
    <source>
        <dbReference type="Proteomes" id="UP001163105"/>
    </source>
</evidence>
<dbReference type="Proteomes" id="UP001163105">
    <property type="component" value="Unassembled WGS sequence"/>
</dbReference>
<feature type="compositionally biased region" description="Low complexity" evidence="1">
    <location>
        <begin position="32"/>
        <end position="49"/>
    </location>
</feature>
<dbReference type="AlphaFoldDB" id="A0AB34FSS0"/>
<comment type="caution">
    <text evidence="2">The sequence shown here is derived from an EMBL/GenBank/DDBJ whole genome shotgun (WGS) entry which is preliminary data.</text>
</comment>
<name>A0AB34FSS0_9HYPO</name>
<reference evidence="2" key="1">
    <citation type="submission" date="2023-01" db="EMBL/GenBank/DDBJ databases">
        <title>The growth and conidiation of Purpureocillium lavendulum are regulated by nitrogen source and histone H3K14 acetylation.</title>
        <authorList>
            <person name="Tang P."/>
            <person name="Han J."/>
            <person name="Zhang C."/>
            <person name="Tang P."/>
            <person name="Qi F."/>
            <person name="Zhang K."/>
            <person name="Liang L."/>
        </authorList>
    </citation>
    <scope>NUCLEOTIDE SEQUENCE</scope>
    <source>
        <strain evidence="2">YMF1.00683</strain>
    </source>
</reference>
<dbReference type="EMBL" id="JAQHRD010000004">
    <property type="protein sequence ID" value="KAJ6441888.1"/>
    <property type="molecule type" value="Genomic_DNA"/>
</dbReference>
<gene>
    <name evidence="2" type="ORF">O9K51_05439</name>
</gene>
<keyword evidence="3" id="KW-1185">Reference proteome</keyword>
<feature type="region of interest" description="Disordered" evidence="1">
    <location>
        <begin position="32"/>
        <end position="51"/>
    </location>
</feature>
<protein>
    <submittedName>
        <fullName evidence="2">Uncharacterized protein</fullName>
    </submittedName>
</protein>
<sequence>MPHGSPELGEGLGFVKVAVHRLPEANRVPASVIASRRRPSSSAQARCRPTLTTVNGQRQTCEPTTHDDDRIGEWLRTRQDPAES</sequence>
<accession>A0AB34FSS0</accession>